<gene>
    <name evidence="2" type="ORF">QNI22_18460</name>
</gene>
<evidence type="ECO:0000259" key="1">
    <source>
        <dbReference type="Pfam" id="PF05050"/>
    </source>
</evidence>
<dbReference type="SUPFAM" id="SSF53335">
    <property type="entry name" value="S-adenosyl-L-methionine-dependent methyltransferases"/>
    <property type="match status" value="1"/>
</dbReference>
<dbReference type="RefSeq" id="WP_314512851.1">
    <property type="nucleotide sequence ID" value="NZ_JASJOU010000006.1"/>
</dbReference>
<dbReference type="Gene3D" id="3.40.50.150">
    <property type="entry name" value="Vaccinia Virus protein VP39"/>
    <property type="match status" value="1"/>
</dbReference>
<dbReference type="GO" id="GO:0008168">
    <property type="term" value="F:methyltransferase activity"/>
    <property type="evidence" value="ECO:0007669"/>
    <property type="project" value="UniProtKB-KW"/>
</dbReference>
<reference evidence="2" key="1">
    <citation type="submission" date="2023-05" db="EMBL/GenBank/DDBJ databases">
        <authorList>
            <person name="Zhang X."/>
        </authorList>
    </citation>
    <scope>NUCLEOTIDE SEQUENCE</scope>
    <source>
        <strain evidence="2">BD1B2-1</strain>
    </source>
</reference>
<sequence length="369" mass="42888">MKFITAFTNELLLNMYNNFEDNFDTYRFTKQNHSVKENFIRKQVKEYLNKKNYFKVDKKNDSIISTIQSLDPYFEGLEYLYNILNSEASKALLTKIIAYRILGFQKVKLPVNNSNYWNYLISIDNLAQKNDFVKINFLNWNLYKYNLESIGFPIQLYYNTMGILIDFVIKQYEYSEGSFLIKAEENDVVIDAGGCWGDTALYFANEVGSKGHVYTIEFIPSNIELLYKNLQLNPSLEKRITVVPNPLWSTSNEQIYYIDNGPGSRVDFNSLGENNETTQTITIDEIVQKNKITKVDYIKMDIEGVELSALYGAKDTICKFKPKLAIAIYHSLDDFFSIPNYLESLNLGYKFYLGHYTIHAEETVLFAIV</sequence>
<dbReference type="PANTHER" id="PTHR34203:SF15">
    <property type="entry name" value="SLL1173 PROTEIN"/>
    <property type="match status" value="1"/>
</dbReference>
<keyword evidence="3" id="KW-1185">Reference proteome</keyword>
<dbReference type="GO" id="GO:0032259">
    <property type="term" value="P:methylation"/>
    <property type="evidence" value="ECO:0007669"/>
    <property type="project" value="UniProtKB-KW"/>
</dbReference>
<dbReference type="InterPro" id="IPR029063">
    <property type="entry name" value="SAM-dependent_MTases_sf"/>
</dbReference>
<dbReference type="InterPro" id="IPR052514">
    <property type="entry name" value="SAM-dependent_MTase"/>
</dbReference>
<dbReference type="Pfam" id="PF05050">
    <property type="entry name" value="Methyltransf_21"/>
    <property type="match status" value="1"/>
</dbReference>
<organism evidence="2 3">
    <name type="scientific">Xanthocytophaga agilis</name>
    <dbReference type="NCBI Taxonomy" id="3048010"/>
    <lineage>
        <taxon>Bacteria</taxon>
        <taxon>Pseudomonadati</taxon>
        <taxon>Bacteroidota</taxon>
        <taxon>Cytophagia</taxon>
        <taxon>Cytophagales</taxon>
        <taxon>Rhodocytophagaceae</taxon>
        <taxon>Xanthocytophaga</taxon>
    </lineage>
</organism>
<accession>A0AAE3R8C9</accession>
<comment type="caution">
    <text evidence="2">The sequence shown here is derived from an EMBL/GenBank/DDBJ whole genome shotgun (WGS) entry which is preliminary data.</text>
</comment>
<evidence type="ECO:0000313" key="2">
    <source>
        <dbReference type="EMBL" id="MDJ1502657.1"/>
    </source>
</evidence>
<name>A0AAE3R8C9_9BACT</name>
<feature type="domain" description="Methyltransferase FkbM" evidence="1">
    <location>
        <begin position="195"/>
        <end position="351"/>
    </location>
</feature>
<evidence type="ECO:0000313" key="3">
    <source>
        <dbReference type="Proteomes" id="UP001232063"/>
    </source>
</evidence>
<dbReference type="PANTHER" id="PTHR34203">
    <property type="entry name" value="METHYLTRANSFERASE, FKBM FAMILY PROTEIN"/>
    <property type="match status" value="1"/>
</dbReference>
<dbReference type="EMBL" id="JASJOU010000006">
    <property type="protein sequence ID" value="MDJ1502657.1"/>
    <property type="molecule type" value="Genomic_DNA"/>
</dbReference>
<dbReference type="InterPro" id="IPR006342">
    <property type="entry name" value="FkbM_mtfrase"/>
</dbReference>
<dbReference type="NCBIfam" id="TIGR01444">
    <property type="entry name" value="fkbM_fam"/>
    <property type="match status" value="1"/>
</dbReference>
<keyword evidence="2" id="KW-0808">Transferase</keyword>
<protein>
    <submittedName>
        <fullName evidence="2">FkbM family methyltransferase</fullName>
    </submittedName>
</protein>
<dbReference type="AlphaFoldDB" id="A0AAE3R8C9"/>
<proteinExistence type="predicted"/>
<keyword evidence="2" id="KW-0489">Methyltransferase</keyword>
<dbReference type="Proteomes" id="UP001232063">
    <property type="component" value="Unassembled WGS sequence"/>
</dbReference>